<organism evidence="1 2">
    <name type="scientific">Erysipelothrix larvae</name>
    <dbReference type="NCBI Taxonomy" id="1514105"/>
    <lineage>
        <taxon>Bacteria</taxon>
        <taxon>Bacillati</taxon>
        <taxon>Bacillota</taxon>
        <taxon>Erysipelotrichia</taxon>
        <taxon>Erysipelotrichales</taxon>
        <taxon>Erysipelotrichaceae</taxon>
        <taxon>Erysipelothrix</taxon>
    </lineage>
</organism>
<dbReference type="EMBL" id="CP013213">
    <property type="protein sequence ID" value="AMC93397.1"/>
    <property type="molecule type" value="Genomic_DNA"/>
</dbReference>
<protein>
    <recommendedName>
        <fullName evidence="3">Single-stranded DNA-binding protein</fullName>
    </recommendedName>
</protein>
<evidence type="ECO:0008006" key="3">
    <source>
        <dbReference type="Google" id="ProtNLM"/>
    </source>
</evidence>
<gene>
    <name evidence="1" type="ORF">AOC36_05210</name>
</gene>
<keyword evidence="2" id="KW-1185">Reference proteome</keyword>
<dbReference type="KEGG" id="erl:AOC36_05210"/>
<proteinExistence type="predicted"/>
<reference evidence="1 2" key="1">
    <citation type="submission" date="2015-10" db="EMBL/GenBank/DDBJ databases">
        <title>Erysipelothrix larvae sp. LV19 isolated from the larval gut of the rhinoceros beetle, Trypoxylus dichotomus.</title>
        <authorList>
            <person name="Lim S."/>
            <person name="Kim B.-C."/>
        </authorList>
    </citation>
    <scope>NUCLEOTIDE SEQUENCE [LARGE SCALE GENOMIC DNA]</scope>
    <source>
        <strain evidence="1 2">LV19</strain>
    </source>
</reference>
<dbReference type="Proteomes" id="UP000063781">
    <property type="component" value="Chromosome"/>
</dbReference>
<evidence type="ECO:0000313" key="1">
    <source>
        <dbReference type="EMBL" id="AMC93397.1"/>
    </source>
</evidence>
<dbReference type="RefSeq" id="WP_067632146.1">
    <property type="nucleotide sequence ID" value="NZ_CP013213.1"/>
</dbReference>
<evidence type="ECO:0000313" key="2">
    <source>
        <dbReference type="Proteomes" id="UP000063781"/>
    </source>
</evidence>
<dbReference type="AlphaFoldDB" id="A0A0X8GZP7"/>
<accession>A0A0X8GZP7</accession>
<sequence length="85" mass="9849">MKSQTSKVADLQGGIYHAFDIEVIKNFREADFSFKTEIYRIHLWQGMAAEVMSFRKIDDNIAVHGRIEKRGNDLMLIAENLEYLA</sequence>
<name>A0A0X8GZP7_9FIRM</name>
<dbReference type="STRING" id="1514105.AOC36_05210"/>